<comment type="caution">
    <text evidence="5">The sequence shown here is derived from an EMBL/GenBank/DDBJ whole genome shotgun (WGS) entry which is preliminary data.</text>
</comment>
<protein>
    <recommendedName>
        <fullName evidence="7">Alpha/beta hydrolase</fullName>
    </recommendedName>
</protein>
<evidence type="ECO:0000256" key="3">
    <source>
        <dbReference type="ARBA" id="ARBA00023098"/>
    </source>
</evidence>
<feature type="transmembrane region" description="Helical" evidence="4">
    <location>
        <begin position="32"/>
        <end position="49"/>
    </location>
</feature>
<dbReference type="Proteomes" id="UP000249522">
    <property type="component" value="Unassembled WGS sequence"/>
</dbReference>
<keyword evidence="4" id="KW-1133">Transmembrane helix</keyword>
<feature type="transmembrane region" description="Helical" evidence="4">
    <location>
        <begin position="61"/>
        <end position="80"/>
    </location>
</feature>
<evidence type="ECO:0000313" key="5">
    <source>
        <dbReference type="EMBL" id="PZD96426.1"/>
    </source>
</evidence>
<dbReference type="GO" id="GO:0016042">
    <property type="term" value="P:lipid catabolic process"/>
    <property type="evidence" value="ECO:0007669"/>
    <property type="project" value="UniProtKB-KW"/>
</dbReference>
<evidence type="ECO:0000256" key="2">
    <source>
        <dbReference type="ARBA" id="ARBA00022963"/>
    </source>
</evidence>
<dbReference type="GO" id="GO:0003847">
    <property type="term" value="F:1-alkyl-2-acetylglycerophosphocholine esterase activity"/>
    <property type="evidence" value="ECO:0007669"/>
    <property type="project" value="TreeGrafter"/>
</dbReference>
<accession>A0A2W1LB32</accession>
<proteinExistence type="predicted"/>
<keyword evidence="1" id="KW-0378">Hydrolase</keyword>
<dbReference type="SUPFAM" id="SSF53474">
    <property type="entry name" value="alpha/beta-Hydrolases"/>
    <property type="match status" value="1"/>
</dbReference>
<dbReference type="OrthoDB" id="9814760at2"/>
<gene>
    <name evidence="5" type="ORF">DNH61_07920</name>
</gene>
<evidence type="ECO:0000313" key="6">
    <source>
        <dbReference type="Proteomes" id="UP000249522"/>
    </source>
</evidence>
<dbReference type="Gene3D" id="3.40.50.1820">
    <property type="entry name" value="alpha/beta hydrolase"/>
    <property type="match status" value="1"/>
</dbReference>
<evidence type="ECO:0000256" key="4">
    <source>
        <dbReference type="SAM" id="Phobius"/>
    </source>
</evidence>
<dbReference type="Pfam" id="PF03403">
    <property type="entry name" value="PAF-AH_p_II"/>
    <property type="match status" value="2"/>
</dbReference>
<dbReference type="InterPro" id="IPR029058">
    <property type="entry name" value="AB_hydrolase_fold"/>
</dbReference>
<evidence type="ECO:0008006" key="7">
    <source>
        <dbReference type="Google" id="ProtNLM"/>
    </source>
</evidence>
<keyword evidence="6" id="KW-1185">Reference proteome</keyword>
<sequence length="479" mass="53036">MNMKPFEICLFAAAALILLGYCFKLRPREPWIPAIALSGTIMGVLHLLFEGARLQMIPLYAWFAGSALGCLVAMIRGSTLHPFVHAPLVRRITLGLAGALAAAVALLIPLYLMPLVILEQPTGPYGVGTASYYWTDPTRSETFTSDPADKRSIAVRIWYPAESQQDAERAPYAYPPEHIYQVSKSLPLELRLLLDSISRTETHAYLLAPVSREEGKYPVLLFSPGYGMSNFMYAAQTEQLASHGYIVAAIEHPYYTMFPTLAPDGQVTEGQKDLGDAGFDWTAMESEMRTWVNDVNFAMNQLKRVNKEDPYGLLTGKLDLERLGMYGHSFGGAAAAQVMHAYPESGILAGVNMDGFPFGEAITEGLPGPFLYMQTADSEQFTSRELPDEVATDPAEYGLASAEQYKQVAKEMERRKTGLLRNNGIERTIAGADHMTFSDMGLYTPLLGRKDKMLMRSINSELLAFFDRHVKNYNPALPS</sequence>
<dbReference type="EMBL" id="QKRB01000038">
    <property type="protein sequence ID" value="PZD96426.1"/>
    <property type="molecule type" value="Genomic_DNA"/>
</dbReference>
<keyword evidence="3" id="KW-0443">Lipid metabolism</keyword>
<keyword evidence="4" id="KW-0812">Transmembrane</keyword>
<keyword evidence="2" id="KW-0442">Lipid degradation</keyword>
<organism evidence="5 6">
    <name type="scientific">Paenibacillus sambharensis</name>
    <dbReference type="NCBI Taxonomy" id="1803190"/>
    <lineage>
        <taxon>Bacteria</taxon>
        <taxon>Bacillati</taxon>
        <taxon>Bacillota</taxon>
        <taxon>Bacilli</taxon>
        <taxon>Bacillales</taxon>
        <taxon>Paenibacillaceae</taxon>
        <taxon>Paenibacillus</taxon>
    </lineage>
</organism>
<dbReference type="AlphaFoldDB" id="A0A2W1LB32"/>
<feature type="transmembrane region" description="Helical" evidence="4">
    <location>
        <begin position="92"/>
        <end position="112"/>
    </location>
</feature>
<name>A0A2W1LB32_9BACL</name>
<evidence type="ECO:0000256" key="1">
    <source>
        <dbReference type="ARBA" id="ARBA00022801"/>
    </source>
</evidence>
<dbReference type="PANTHER" id="PTHR10272">
    <property type="entry name" value="PLATELET-ACTIVATING FACTOR ACETYLHYDROLASE"/>
    <property type="match status" value="1"/>
</dbReference>
<keyword evidence="4" id="KW-0472">Membrane</keyword>
<reference evidence="5 6" key="1">
    <citation type="submission" date="2018-06" db="EMBL/GenBank/DDBJ databases">
        <title>Paenibacillus imtechensis sp. nov.</title>
        <authorList>
            <person name="Pinnaka A.K."/>
            <person name="Singh H."/>
            <person name="Kaur M."/>
        </authorList>
    </citation>
    <scope>NUCLEOTIDE SEQUENCE [LARGE SCALE GENOMIC DNA]</scope>
    <source>
        <strain evidence="5 6">SMB1</strain>
    </source>
</reference>
<dbReference type="PANTHER" id="PTHR10272:SF0">
    <property type="entry name" value="PLATELET-ACTIVATING FACTOR ACETYLHYDROLASE"/>
    <property type="match status" value="1"/>
</dbReference>